<evidence type="ECO:0000256" key="2">
    <source>
        <dbReference type="ARBA" id="ARBA00022679"/>
    </source>
</evidence>
<keyword evidence="2 3" id="KW-0808">Transferase</keyword>
<organism evidence="3 4">
    <name type="scientific">Maribacter litoralis</name>
    <dbReference type="NCBI Taxonomy" id="2059726"/>
    <lineage>
        <taxon>Bacteria</taxon>
        <taxon>Pseudomonadati</taxon>
        <taxon>Bacteroidota</taxon>
        <taxon>Flavobacteriia</taxon>
        <taxon>Flavobacteriales</taxon>
        <taxon>Flavobacteriaceae</taxon>
        <taxon>Maribacter</taxon>
    </lineage>
</organism>
<evidence type="ECO:0000313" key="3">
    <source>
        <dbReference type="EMBL" id="VXB65967.1"/>
    </source>
</evidence>
<protein>
    <submittedName>
        <fullName evidence="3">Acyltransferase</fullName>
    </submittedName>
</protein>
<sequence length="177" mass="20076">MKYFFAELKLYICNKVIAKIPSHRLRLWYYRTIMKHNIGQKSYILLNCSFDNSSRFTMGNNCVINAKCRMDARGTITIGENVSISEEVIILTADHDPYSPNFQGQNKPVTIEDYVWIGTRAMILPGVTLQKGCLVAAGAVVTKSVPPFEIWGGVPAKKIGERNQSLQYTVDYKRLLH</sequence>
<name>A0A653SNE5_9FLAO</name>
<dbReference type="GO" id="GO:0005829">
    <property type="term" value="C:cytosol"/>
    <property type="evidence" value="ECO:0007669"/>
    <property type="project" value="TreeGrafter"/>
</dbReference>
<dbReference type="AlphaFoldDB" id="A0A653SNE5"/>
<evidence type="ECO:0000313" key="4">
    <source>
        <dbReference type="Proteomes" id="UP000430202"/>
    </source>
</evidence>
<dbReference type="GO" id="GO:0008374">
    <property type="term" value="F:O-acyltransferase activity"/>
    <property type="evidence" value="ECO:0007669"/>
    <property type="project" value="TreeGrafter"/>
</dbReference>
<dbReference type="PANTHER" id="PTHR23416:SF23">
    <property type="entry name" value="ACETYLTRANSFERASE C18B11.09C-RELATED"/>
    <property type="match status" value="1"/>
</dbReference>
<dbReference type="EMBL" id="CABWLR010000003">
    <property type="protein sequence ID" value="VXB65967.1"/>
    <property type="molecule type" value="Genomic_DNA"/>
</dbReference>
<dbReference type="InterPro" id="IPR011004">
    <property type="entry name" value="Trimer_LpxA-like_sf"/>
</dbReference>
<reference evidence="3 4" key="1">
    <citation type="submission" date="2019-10" db="EMBL/GenBank/DDBJ databases">
        <authorList>
            <person name="Karimi E."/>
        </authorList>
    </citation>
    <scope>NUCLEOTIDE SEQUENCE [LARGE SCALE GENOMIC DNA]</scope>
    <source>
        <strain evidence="3">Maribacter sp. 151</strain>
    </source>
</reference>
<dbReference type="Pfam" id="PF00132">
    <property type="entry name" value="Hexapep"/>
    <property type="match status" value="1"/>
</dbReference>
<comment type="similarity">
    <text evidence="1">Belongs to the transferase hexapeptide repeat family.</text>
</comment>
<dbReference type="Proteomes" id="UP000430202">
    <property type="component" value="Unassembled WGS sequence"/>
</dbReference>
<dbReference type="InterPro" id="IPR001451">
    <property type="entry name" value="Hexapep"/>
</dbReference>
<keyword evidence="3" id="KW-0012">Acyltransferase</keyword>
<dbReference type="CDD" id="cd04647">
    <property type="entry name" value="LbH_MAT_like"/>
    <property type="match status" value="1"/>
</dbReference>
<gene>
    <name evidence="3" type="ORF">MARI151_30277</name>
</gene>
<evidence type="ECO:0000256" key="1">
    <source>
        <dbReference type="ARBA" id="ARBA00007274"/>
    </source>
</evidence>
<dbReference type="SUPFAM" id="SSF51161">
    <property type="entry name" value="Trimeric LpxA-like enzymes"/>
    <property type="match status" value="1"/>
</dbReference>
<proteinExistence type="inferred from homology"/>
<dbReference type="InterPro" id="IPR051159">
    <property type="entry name" value="Hexapeptide_acetyltransf"/>
</dbReference>
<dbReference type="Gene3D" id="2.160.10.10">
    <property type="entry name" value="Hexapeptide repeat proteins"/>
    <property type="match status" value="1"/>
</dbReference>
<dbReference type="RefSeq" id="WP_159302911.1">
    <property type="nucleotide sequence ID" value="NZ_LR733271.1"/>
</dbReference>
<keyword evidence="4" id="KW-1185">Reference proteome</keyword>
<dbReference type="PANTHER" id="PTHR23416">
    <property type="entry name" value="SIALIC ACID SYNTHASE-RELATED"/>
    <property type="match status" value="1"/>
</dbReference>
<accession>A0A653SNE5</accession>